<organism evidence="1 2">
    <name type="scientific">Rurimicrobium arvi</name>
    <dbReference type="NCBI Taxonomy" id="2049916"/>
    <lineage>
        <taxon>Bacteria</taxon>
        <taxon>Pseudomonadati</taxon>
        <taxon>Bacteroidota</taxon>
        <taxon>Chitinophagia</taxon>
        <taxon>Chitinophagales</taxon>
        <taxon>Chitinophagaceae</taxon>
        <taxon>Rurimicrobium</taxon>
    </lineage>
</organism>
<name>A0ABP8MTG7_9BACT</name>
<reference evidence="2" key="1">
    <citation type="journal article" date="2019" name="Int. J. Syst. Evol. Microbiol.">
        <title>The Global Catalogue of Microorganisms (GCM) 10K type strain sequencing project: providing services to taxonomists for standard genome sequencing and annotation.</title>
        <authorList>
            <consortium name="The Broad Institute Genomics Platform"/>
            <consortium name="The Broad Institute Genome Sequencing Center for Infectious Disease"/>
            <person name="Wu L."/>
            <person name="Ma J."/>
        </authorList>
    </citation>
    <scope>NUCLEOTIDE SEQUENCE [LARGE SCALE GENOMIC DNA]</scope>
    <source>
        <strain evidence="2">JCM 31921</strain>
    </source>
</reference>
<protein>
    <recommendedName>
        <fullName evidence="3">DUF3575 domain-containing protein</fullName>
    </recommendedName>
</protein>
<evidence type="ECO:0008006" key="3">
    <source>
        <dbReference type="Google" id="ProtNLM"/>
    </source>
</evidence>
<keyword evidence="2" id="KW-1185">Reference proteome</keyword>
<proteinExistence type="predicted"/>
<evidence type="ECO:0000313" key="2">
    <source>
        <dbReference type="Proteomes" id="UP001501410"/>
    </source>
</evidence>
<sequence length="197" mass="23287">MARHWQLELNIPQIIMGEFRLHYFRSLNRRWDWGLSAGYRYKAWTPVDAAKDLDGFEWGNPYFLENKAQGFLAGASTKYRMGKKRRSFWQSDLFVRYWEQTEKSGDPGYTYYVNDRNQSVVTGIKQLLGREWLLGNPNERYNLGFSAFVGGGVRISYNEYSIYRQVQSDVYAKNSYEWLFTPSVQLGACFFVQKKIR</sequence>
<gene>
    <name evidence="1" type="ORF">GCM10023092_20150</name>
</gene>
<comment type="caution">
    <text evidence="1">The sequence shown here is derived from an EMBL/GenBank/DDBJ whole genome shotgun (WGS) entry which is preliminary data.</text>
</comment>
<dbReference type="EMBL" id="BAABEZ010000022">
    <property type="protein sequence ID" value="GAA4455822.1"/>
    <property type="molecule type" value="Genomic_DNA"/>
</dbReference>
<evidence type="ECO:0000313" key="1">
    <source>
        <dbReference type="EMBL" id="GAA4455822.1"/>
    </source>
</evidence>
<dbReference type="Proteomes" id="UP001501410">
    <property type="component" value="Unassembled WGS sequence"/>
</dbReference>
<dbReference type="RefSeq" id="WP_344826321.1">
    <property type="nucleotide sequence ID" value="NZ_BAABEZ010000022.1"/>
</dbReference>
<accession>A0ABP8MTG7</accession>